<evidence type="ECO:0000256" key="1">
    <source>
        <dbReference type="SAM" id="MobiDB-lite"/>
    </source>
</evidence>
<dbReference type="SUPFAM" id="SSF52047">
    <property type="entry name" value="RNI-like"/>
    <property type="match status" value="2"/>
</dbReference>
<feature type="region of interest" description="Disordered" evidence="1">
    <location>
        <begin position="498"/>
        <end position="523"/>
    </location>
</feature>
<evidence type="ECO:0000313" key="4">
    <source>
        <dbReference type="Proteomes" id="UP000682877"/>
    </source>
</evidence>
<dbReference type="InterPro" id="IPR036047">
    <property type="entry name" value="F-box-like_dom_sf"/>
</dbReference>
<feature type="region of interest" description="Disordered" evidence="1">
    <location>
        <begin position="443"/>
        <end position="477"/>
    </location>
</feature>
<feature type="compositionally biased region" description="Polar residues" evidence="1">
    <location>
        <begin position="10"/>
        <end position="22"/>
    </location>
</feature>
<evidence type="ECO:0000259" key="2">
    <source>
        <dbReference type="SMART" id="SM00256"/>
    </source>
</evidence>
<feature type="region of interest" description="Disordered" evidence="1">
    <location>
        <begin position="1"/>
        <end position="22"/>
    </location>
</feature>
<reference evidence="3" key="1">
    <citation type="submission" date="2021-01" db="EMBL/GenBank/DDBJ databases">
        <authorList>
            <person name="Bezrukov I."/>
        </authorList>
    </citation>
    <scope>NUCLEOTIDE SEQUENCE</scope>
</reference>
<dbReference type="InterPro" id="IPR001810">
    <property type="entry name" value="F-box_dom"/>
</dbReference>
<organism evidence="3 4">
    <name type="scientific">Arabidopsis arenosa</name>
    <name type="common">Sand rock-cress</name>
    <name type="synonym">Cardaminopsis arenosa</name>
    <dbReference type="NCBI Taxonomy" id="38785"/>
    <lineage>
        <taxon>Eukaryota</taxon>
        <taxon>Viridiplantae</taxon>
        <taxon>Streptophyta</taxon>
        <taxon>Embryophyta</taxon>
        <taxon>Tracheophyta</taxon>
        <taxon>Spermatophyta</taxon>
        <taxon>Magnoliopsida</taxon>
        <taxon>eudicotyledons</taxon>
        <taxon>Gunneridae</taxon>
        <taxon>Pentapetalae</taxon>
        <taxon>rosids</taxon>
        <taxon>malvids</taxon>
        <taxon>Brassicales</taxon>
        <taxon>Brassicaceae</taxon>
        <taxon>Camelineae</taxon>
        <taxon>Arabidopsis</taxon>
    </lineage>
</organism>
<feature type="compositionally biased region" description="Acidic residues" evidence="1">
    <location>
        <begin position="443"/>
        <end position="472"/>
    </location>
</feature>
<dbReference type="InterPro" id="IPR032675">
    <property type="entry name" value="LRR_dom_sf"/>
</dbReference>
<dbReference type="PANTHER" id="PTHR38926:SF2">
    <property type="entry name" value="F-BOX_LRR-REPEAT PROTEIN 21-RELATED"/>
    <property type="match status" value="1"/>
</dbReference>
<keyword evidence="4" id="KW-1185">Reference proteome</keyword>
<gene>
    <name evidence="3" type="ORF">AARE701A_LOCUS17006</name>
</gene>
<dbReference type="Gene3D" id="3.80.10.10">
    <property type="entry name" value="Ribonuclease Inhibitor"/>
    <property type="match status" value="4"/>
</dbReference>
<feature type="domain" description="F-box" evidence="2">
    <location>
        <begin position="610"/>
        <end position="650"/>
    </location>
</feature>
<accession>A0A8S2ALK0</accession>
<dbReference type="Pfam" id="PF12937">
    <property type="entry name" value="F-box-like"/>
    <property type="match status" value="2"/>
</dbReference>
<dbReference type="SMART" id="SM00256">
    <property type="entry name" value="FBOX"/>
    <property type="match status" value="2"/>
</dbReference>
<dbReference type="FunFam" id="3.80.10.10:FF:001467">
    <property type="entry name" value="F-box protein SKIP17"/>
    <property type="match status" value="1"/>
</dbReference>
<proteinExistence type="predicted"/>
<dbReference type="AlphaFoldDB" id="A0A8S2ALK0"/>
<dbReference type="Proteomes" id="UP000682877">
    <property type="component" value="Chromosome 6"/>
</dbReference>
<dbReference type="EMBL" id="LR999456">
    <property type="protein sequence ID" value="CAE6139677.1"/>
    <property type="molecule type" value="Genomic_DNA"/>
</dbReference>
<dbReference type="SUPFAM" id="SSF81383">
    <property type="entry name" value="F-box domain"/>
    <property type="match status" value="1"/>
</dbReference>
<protein>
    <recommendedName>
        <fullName evidence="2">F-box domain-containing protein</fullName>
    </recommendedName>
</protein>
<dbReference type="PANTHER" id="PTHR38926">
    <property type="entry name" value="F-BOX DOMAIN CONTAINING PROTEIN, EXPRESSED"/>
    <property type="match status" value="1"/>
</dbReference>
<evidence type="ECO:0000313" key="3">
    <source>
        <dbReference type="EMBL" id="CAE6139677.1"/>
    </source>
</evidence>
<name>A0A8S2ALK0_ARAAE</name>
<feature type="domain" description="F-box" evidence="2">
    <location>
        <begin position="101"/>
        <end position="141"/>
    </location>
</feature>
<sequence>MDSPNPPTQSPNSVRTLPGSNHSHTDSIISSLLSFPDSSTISISCSFDRVLDRALASASADESVQDRLVDRTLELASLLLDSTKRCFRKRASVHNSNSWFLPPELTIKVFSMLDTKSLMQAAVCCTMFNKCAMDRLCYSHIDLTTSARYADKGVVSTMINRAGKELRSLKLGRVVRTAGSDSTAPLLSGSCLSPLAYNHGFLGSRLRSLRLYNLRPMKYRSLCDALSVCPNITDLRIVGLYNLTEELFNSLTKKCRLIENLFLETYGYPRTLETKTGSSLVEFVTNCPNLTSLTLIRFGLTDDWARNLADSCRKVKYLNLSRSPTIKGRFLREVGPSCKESLLKTLILRNCPKLQEKEMLEFCNSLLTGSFKSIRHIDVSSNRGLASSDRGKRCNKPNFPLERLKEERSDVTFVADFPPLPSSEKPYGVCDEEELRLIEMMEAEDDEVDDEDDSDEESDDASDEDESEDEDMGFNKFKSNSTYKYSATRAKFVANKRMDTPNPKRQCRDDFSSIQSPNSVPIAPDFNQNDFDSTISSFLLLPDSPYDSIGCSFDRVLGQVLDSASEASGDDSVRDRLIDRTNKLAFLLLESTKRFSRMRSTHYNYNSWSLPEELTIKVFSGLDTKSLMQASACCTMFRKCSIDPLCYSHIDLKMGGKRVFDEIVCSMIHKAGKELRSLKLGRVISSRKGSSFTSTCLTSVIRNHGFNGGLLRSLQLYNLVSTGTKSLCAMLSVCPNLTDLMIANFDRKQILEQVLKTLTKNPRLLIERLFLQNNIDLIPASGLSSSTVEAFVTSCPSLTWLKLVGFGLKEETARNLAEGFPKLTYMNLSRTPGISGRFLRDLRINCRDNTIKTLILRDCPSLERREIGYFLDSLLNGHFKFIRHIDVTSEVIADGGREIIVGKSPPKLCHQSCDLLENGSGNLKTGHIECKLGGLRLLPLAVCLLSSEIDCPNVMLDFERFTFCPDSSW</sequence>